<dbReference type="GO" id="GO:0009279">
    <property type="term" value="C:cell outer membrane"/>
    <property type="evidence" value="ECO:0007669"/>
    <property type="project" value="UniProtKB-SubCell"/>
</dbReference>
<dbReference type="PANTHER" id="PTHR30329">
    <property type="entry name" value="STATOR ELEMENT OF FLAGELLAR MOTOR COMPLEX"/>
    <property type="match status" value="1"/>
</dbReference>
<dbReference type="EMBL" id="SLZW01000001">
    <property type="protein sequence ID" value="TCS65173.1"/>
    <property type="molecule type" value="Genomic_DNA"/>
</dbReference>
<feature type="chain" id="PRO_5020781456" evidence="5">
    <location>
        <begin position="24"/>
        <end position="284"/>
    </location>
</feature>
<comment type="subcellular location">
    <subcellularLocation>
        <location evidence="1">Cell outer membrane</location>
    </subcellularLocation>
</comment>
<name>A0A4R3JIF8_9PROT</name>
<dbReference type="RefSeq" id="WP_132937881.1">
    <property type="nucleotide sequence ID" value="NZ_CP119676.1"/>
</dbReference>
<protein>
    <submittedName>
        <fullName evidence="7">OmpA family protein</fullName>
    </submittedName>
</protein>
<dbReference type="InterPro" id="IPR036737">
    <property type="entry name" value="OmpA-like_sf"/>
</dbReference>
<reference evidence="7 8" key="1">
    <citation type="submission" date="2019-03" db="EMBL/GenBank/DDBJ databases">
        <title>Genomic Encyclopedia of Type Strains, Phase IV (KMG-IV): sequencing the most valuable type-strain genomes for metagenomic binning, comparative biology and taxonomic classification.</title>
        <authorList>
            <person name="Goeker M."/>
        </authorList>
    </citation>
    <scope>NUCLEOTIDE SEQUENCE [LARGE SCALE GENOMIC DNA]</scope>
    <source>
        <strain evidence="7 8">DSM 101688</strain>
    </source>
</reference>
<dbReference type="InterPro" id="IPR006665">
    <property type="entry name" value="OmpA-like"/>
</dbReference>
<keyword evidence="3" id="KW-0998">Cell outer membrane</keyword>
<evidence type="ECO:0000313" key="8">
    <source>
        <dbReference type="Proteomes" id="UP000295304"/>
    </source>
</evidence>
<comment type="caution">
    <text evidence="7">The sequence shown here is derived from an EMBL/GenBank/DDBJ whole genome shotgun (WGS) entry which is preliminary data.</text>
</comment>
<gene>
    <name evidence="7" type="ORF">EDD55_101507</name>
</gene>
<feature type="domain" description="OmpA-like" evidence="6">
    <location>
        <begin position="170"/>
        <end position="284"/>
    </location>
</feature>
<keyword evidence="2 4" id="KW-0472">Membrane</keyword>
<accession>A0A4R3JIF8</accession>
<dbReference type="InterPro" id="IPR006664">
    <property type="entry name" value="OMP_bac"/>
</dbReference>
<dbReference type="PANTHER" id="PTHR30329:SF21">
    <property type="entry name" value="LIPOPROTEIN YIAD-RELATED"/>
    <property type="match status" value="1"/>
</dbReference>
<dbReference type="Proteomes" id="UP000295304">
    <property type="component" value="Unassembled WGS sequence"/>
</dbReference>
<dbReference type="PROSITE" id="PS51257">
    <property type="entry name" value="PROKAR_LIPOPROTEIN"/>
    <property type="match status" value="1"/>
</dbReference>
<evidence type="ECO:0000256" key="1">
    <source>
        <dbReference type="ARBA" id="ARBA00004442"/>
    </source>
</evidence>
<keyword evidence="5" id="KW-0732">Signal</keyword>
<evidence type="ECO:0000313" key="7">
    <source>
        <dbReference type="EMBL" id="TCS65173.1"/>
    </source>
</evidence>
<evidence type="ECO:0000256" key="4">
    <source>
        <dbReference type="PROSITE-ProRule" id="PRU00473"/>
    </source>
</evidence>
<sequence length="284" mass="30444">MKKNSSIFKFSIVGLTAFLGACAGTYDVQGIATQPDQGSAYASALHKYYVERAAFEKSEGDWSSVDFFASRAKKAAEGVIVAPQNPTQRHLKQDGPAIDAAYQRLTGALAAGQGDAHPEACAQAQTWLEHWMEQAEEGRQQDHIRMARTGYEDAIVKCDVKTAPTLAPAPAAKLGDAQFVVFFDFNAATLTPKARSVIDEIAADIKKNGAASVRLVGRTDTVGSNAYNAALAQKRVQRVADALKAKGVNVKIDTLSVGEHMLAAPTGDNVKNQSNRRVDVTVKH</sequence>
<dbReference type="CDD" id="cd07185">
    <property type="entry name" value="OmpA_C-like"/>
    <property type="match status" value="1"/>
</dbReference>
<proteinExistence type="predicted"/>
<evidence type="ECO:0000256" key="3">
    <source>
        <dbReference type="ARBA" id="ARBA00023237"/>
    </source>
</evidence>
<evidence type="ECO:0000259" key="6">
    <source>
        <dbReference type="PROSITE" id="PS51123"/>
    </source>
</evidence>
<dbReference type="PROSITE" id="PS51123">
    <property type="entry name" value="OMPA_2"/>
    <property type="match status" value="1"/>
</dbReference>
<feature type="signal peptide" evidence="5">
    <location>
        <begin position="1"/>
        <end position="23"/>
    </location>
</feature>
<keyword evidence="8" id="KW-1185">Reference proteome</keyword>
<dbReference type="InterPro" id="IPR050330">
    <property type="entry name" value="Bact_OuterMem_StrucFunc"/>
</dbReference>
<dbReference type="OrthoDB" id="189250at2"/>
<evidence type="ECO:0000256" key="2">
    <source>
        <dbReference type="ARBA" id="ARBA00023136"/>
    </source>
</evidence>
<dbReference type="PRINTS" id="PR01021">
    <property type="entry name" value="OMPADOMAIN"/>
</dbReference>
<dbReference type="AlphaFoldDB" id="A0A4R3JIF8"/>
<dbReference type="SUPFAM" id="SSF103088">
    <property type="entry name" value="OmpA-like"/>
    <property type="match status" value="1"/>
</dbReference>
<evidence type="ECO:0000256" key="5">
    <source>
        <dbReference type="SAM" id="SignalP"/>
    </source>
</evidence>
<dbReference type="Pfam" id="PF00691">
    <property type="entry name" value="OmpA"/>
    <property type="match status" value="1"/>
</dbReference>
<organism evidence="7 8">
    <name type="scientific">Varunaivibrio sulfuroxidans</name>
    <dbReference type="NCBI Taxonomy" id="1773489"/>
    <lineage>
        <taxon>Bacteria</taxon>
        <taxon>Pseudomonadati</taxon>
        <taxon>Pseudomonadota</taxon>
        <taxon>Alphaproteobacteria</taxon>
        <taxon>Rhodospirillales</taxon>
        <taxon>Magnetovibrionaceae</taxon>
        <taxon>Varunaivibrio</taxon>
    </lineage>
</organism>
<dbReference type="Gene3D" id="3.30.1330.60">
    <property type="entry name" value="OmpA-like domain"/>
    <property type="match status" value="1"/>
</dbReference>